<dbReference type="AlphaFoldDB" id="A0A5B8KX71"/>
<sequence>MAAEPKITWMIASEVGDRDGIGVQLLIDGDLVLEIFRDDTKRSREVTLHRVEVPLELSEQTVAMFK</sequence>
<name>A0A5B8KX71_9HYPH</name>
<proteinExistence type="predicted"/>
<dbReference type="KEGG" id="niy:FQ775_07120"/>
<protein>
    <submittedName>
        <fullName evidence="1">Uncharacterized protein</fullName>
    </submittedName>
</protein>
<dbReference type="EMBL" id="CP042301">
    <property type="protein sequence ID" value="QDZ00171.1"/>
    <property type="molecule type" value="Genomic_DNA"/>
</dbReference>
<dbReference type="RefSeq" id="WP_146298820.1">
    <property type="nucleotide sequence ID" value="NZ_CP042301.2"/>
</dbReference>
<evidence type="ECO:0000313" key="2">
    <source>
        <dbReference type="Proteomes" id="UP000321389"/>
    </source>
</evidence>
<dbReference type="Proteomes" id="UP000321389">
    <property type="component" value="Chromosome"/>
</dbReference>
<gene>
    <name evidence="1" type="ORF">FQ775_07120</name>
</gene>
<dbReference type="OrthoDB" id="9182613at2"/>
<accession>A0A5B8KX71</accession>
<reference evidence="1" key="1">
    <citation type="submission" date="2020-04" db="EMBL/GenBank/DDBJ databases">
        <title>Nitratireductor sp. nov. isolated from mangrove soil.</title>
        <authorList>
            <person name="Ye Y."/>
        </authorList>
    </citation>
    <scope>NUCLEOTIDE SEQUENCE</scope>
    <source>
        <strain evidence="1">SY7</strain>
    </source>
</reference>
<organism evidence="1 2">
    <name type="scientific">Nitratireductor mangrovi</name>
    <dbReference type="NCBI Taxonomy" id="2599600"/>
    <lineage>
        <taxon>Bacteria</taxon>
        <taxon>Pseudomonadati</taxon>
        <taxon>Pseudomonadota</taxon>
        <taxon>Alphaproteobacteria</taxon>
        <taxon>Hyphomicrobiales</taxon>
        <taxon>Phyllobacteriaceae</taxon>
        <taxon>Nitratireductor</taxon>
    </lineage>
</organism>
<keyword evidence="2" id="KW-1185">Reference proteome</keyword>
<evidence type="ECO:0000313" key="1">
    <source>
        <dbReference type="EMBL" id="QDZ00171.1"/>
    </source>
</evidence>